<reference evidence="1" key="1">
    <citation type="journal article" date="2012" name="Proc. Natl. Acad. Sci. U.S.A.">
        <title>Antigenic diversity is generated by distinct evolutionary mechanisms in African trypanosome species.</title>
        <authorList>
            <person name="Jackson A.P."/>
            <person name="Berry A."/>
            <person name="Aslett M."/>
            <person name="Allison H.C."/>
            <person name="Burton P."/>
            <person name="Vavrova-Anderson J."/>
            <person name="Brown R."/>
            <person name="Browne H."/>
            <person name="Corton N."/>
            <person name="Hauser H."/>
            <person name="Gamble J."/>
            <person name="Gilderthorp R."/>
            <person name="Marcello L."/>
            <person name="McQuillan J."/>
            <person name="Otto T.D."/>
            <person name="Quail M.A."/>
            <person name="Sanders M.J."/>
            <person name="van Tonder A."/>
            <person name="Ginger M.L."/>
            <person name="Field M.C."/>
            <person name="Barry J.D."/>
            <person name="Hertz-Fowler C."/>
            <person name="Berriman M."/>
        </authorList>
    </citation>
    <scope>NUCLEOTIDE SEQUENCE</scope>
    <source>
        <strain evidence="1">IL3000</strain>
    </source>
</reference>
<accession>G0UM86</accession>
<gene>
    <name evidence="1" type="ORF">TCIL3000_5_5150</name>
</gene>
<sequence length="118" mass="13726">MPMSHMVEDLLRTRLVGYTFRLNRAAPLKRHELLSYTFFTTARQTRVLIAHATEQKWGKCSITSIACHQGKFRYADLPTKKKESVHRQIMEKLSTARQEGCIFQAINNEYLPRGTTVR</sequence>
<proteinExistence type="predicted"/>
<evidence type="ECO:0000313" key="1">
    <source>
        <dbReference type="EMBL" id="CCC90750.1"/>
    </source>
</evidence>
<organism evidence="1">
    <name type="scientific">Trypanosoma congolense (strain IL3000)</name>
    <dbReference type="NCBI Taxonomy" id="1068625"/>
    <lineage>
        <taxon>Eukaryota</taxon>
        <taxon>Discoba</taxon>
        <taxon>Euglenozoa</taxon>
        <taxon>Kinetoplastea</taxon>
        <taxon>Metakinetoplastina</taxon>
        <taxon>Trypanosomatida</taxon>
        <taxon>Trypanosomatidae</taxon>
        <taxon>Trypanosoma</taxon>
        <taxon>Nannomonas</taxon>
    </lineage>
</organism>
<dbReference type="EMBL" id="HE575318">
    <property type="protein sequence ID" value="CCC90750.1"/>
    <property type="molecule type" value="Genomic_DNA"/>
</dbReference>
<name>G0UM86_TRYCI</name>
<dbReference type="AlphaFoldDB" id="G0UM86"/>
<protein>
    <submittedName>
        <fullName evidence="1">Uncharacterized protein</fullName>
    </submittedName>
</protein>